<name>A0ABT3C869_9MYCO</name>
<dbReference type="RefSeq" id="WP_264066396.1">
    <property type="nucleotide sequence ID" value="NZ_JACKTY010000016.1"/>
</dbReference>
<evidence type="ECO:0008006" key="5">
    <source>
        <dbReference type="Google" id="ProtNLM"/>
    </source>
</evidence>
<feature type="chain" id="PRO_5046153838" description="Lipoprotein LppI" evidence="2">
    <location>
        <begin position="20"/>
        <end position="233"/>
    </location>
</feature>
<evidence type="ECO:0000313" key="4">
    <source>
        <dbReference type="Proteomes" id="UP001526201"/>
    </source>
</evidence>
<feature type="region of interest" description="Disordered" evidence="1">
    <location>
        <begin position="20"/>
        <end position="57"/>
    </location>
</feature>
<accession>A0ABT3C869</accession>
<evidence type="ECO:0000313" key="3">
    <source>
        <dbReference type="EMBL" id="MCV7225611.1"/>
    </source>
</evidence>
<organism evidence="3 4">
    <name type="scientific">Mycolicibacterium komossense</name>
    <dbReference type="NCBI Taxonomy" id="1779"/>
    <lineage>
        <taxon>Bacteria</taxon>
        <taxon>Bacillati</taxon>
        <taxon>Actinomycetota</taxon>
        <taxon>Actinomycetes</taxon>
        <taxon>Mycobacteriales</taxon>
        <taxon>Mycobacteriaceae</taxon>
        <taxon>Mycolicibacterium</taxon>
    </lineage>
</organism>
<gene>
    <name evidence="3" type="ORF">H7J73_06145</name>
</gene>
<sequence>MRIVLPITALLLVAGCSGADGGQADRSATPSQSSSSSSSAPPKTSTTSPVAVSAPPQGTPIGAVIGWVEAGKPADLAGFHTANRDGATTQLNHGVAFTTPSGRTTCMSGMTAFDDGELACLTQMSEGPAKPAAVGPDGQWIPGWIDYPGDTLTVGGLHGDPGQFGYGTGAELSYGQRLRFGDYQCRTDQIGLFCVNYAHQSGVRISDAGVQPFGCLRAVDPGADELVGLKFGC</sequence>
<feature type="compositionally biased region" description="Low complexity" evidence="1">
    <location>
        <begin position="27"/>
        <end position="56"/>
    </location>
</feature>
<dbReference type="EMBL" id="JACKTY010000016">
    <property type="protein sequence ID" value="MCV7225611.1"/>
    <property type="molecule type" value="Genomic_DNA"/>
</dbReference>
<reference evidence="3 4" key="1">
    <citation type="journal article" date="2022" name="BMC Genomics">
        <title>Comparative genome analysis of mycobacteria focusing on tRNA and non-coding RNA.</title>
        <authorList>
            <person name="Behra P.R.K."/>
            <person name="Pettersson B.M.F."/>
            <person name="Ramesh M."/>
            <person name="Das S."/>
            <person name="Dasgupta S."/>
            <person name="Kirsebom L.A."/>
        </authorList>
    </citation>
    <scope>NUCLEOTIDE SEQUENCE [LARGE SCALE GENOMIC DNA]</scope>
    <source>
        <strain evidence="3 4">DSM 44078</strain>
    </source>
</reference>
<protein>
    <recommendedName>
        <fullName evidence="5">Lipoprotein LppI</fullName>
    </recommendedName>
</protein>
<comment type="caution">
    <text evidence="3">The sequence shown here is derived from an EMBL/GenBank/DDBJ whole genome shotgun (WGS) entry which is preliminary data.</text>
</comment>
<keyword evidence="4" id="KW-1185">Reference proteome</keyword>
<dbReference type="PROSITE" id="PS51257">
    <property type="entry name" value="PROKAR_LIPOPROTEIN"/>
    <property type="match status" value="1"/>
</dbReference>
<evidence type="ECO:0000256" key="1">
    <source>
        <dbReference type="SAM" id="MobiDB-lite"/>
    </source>
</evidence>
<dbReference type="Proteomes" id="UP001526201">
    <property type="component" value="Unassembled WGS sequence"/>
</dbReference>
<keyword evidence="2" id="KW-0732">Signal</keyword>
<proteinExistence type="predicted"/>
<evidence type="ECO:0000256" key="2">
    <source>
        <dbReference type="SAM" id="SignalP"/>
    </source>
</evidence>
<feature type="signal peptide" evidence="2">
    <location>
        <begin position="1"/>
        <end position="19"/>
    </location>
</feature>